<accession>A0A433Q7U1</accession>
<dbReference type="AlphaFoldDB" id="A0A433Q7U1"/>
<feature type="region of interest" description="Disordered" evidence="1">
    <location>
        <begin position="138"/>
        <end position="164"/>
    </location>
</feature>
<dbReference type="Proteomes" id="UP000274822">
    <property type="component" value="Unassembled WGS sequence"/>
</dbReference>
<organism evidence="2 3">
    <name type="scientific">Jimgerdemannia flammicorona</name>
    <dbReference type="NCBI Taxonomy" id="994334"/>
    <lineage>
        <taxon>Eukaryota</taxon>
        <taxon>Fungi</taxon>
        <taxon>Fungi incertae sedis</taxon>
        <taxon>Mucoromycota</taxon>
        <taxon>Mucoromycotina</taxon>
        <taxon>Endogonomycetes</taxon>
        <taxon>Endogonales</taxon>
        <taxon>Endogonaceae</taxon>
        <taxon>Jimgerdemannia</taxon>
    </lineage>
</organism>
<evidence type="ECO:0000313" key="3">
    <source>
        <dbReference type="Proteomes" id="UP000274822"/>
    </source>
</evidence>
<sequence length="164" mass="18786">MDIGEKMVLAVWTAFVSGSLQLPLNIDLGSWWSDTTVLPSPDIPNMLFILFIEMDTIQYLKNEISKGFSQTKFYENFGYIWAHRTEAERDFRLAVEELTKWKDKKISDAAKFILNRPIEVRSTFAAVKLKLTERGYTASKKRHNTSSPLLPMSEGSMKTSAQEI</sequence>
<name>A0A433Q7U1_9FUNG</name>
<dbReference type="EMBL" id="RBNJ01011834">
    <property type="protein sequence ID" value="RUS25854.1"/>
    <property type="molecule type" value="Genomic_DNA"/>
</dbReference>
<evidence type="ECO:0000256" key="1">
    <source>
        <dbReference type="SAM" id="MobiDB-lite"/>
    </source>
</evidence>
<reference evidence="2 3" key="1">
    <citation type="journal article" date="2018" name="New Phytol.">
        <title>Phylogenomics of Endogonaceae and evolution of mycorrhizas within Mucoromycota.</title>
        <authorList>
            <person name="Chang Y."/>
            <person name="Desiro A."/>
            <person name="Na H."/>
            <person name="Sandor L."/>
            <person name="Lipzen A."/>
            <person name="Clum A."/>
            <person name="Barry K."/>
            <person name="Grigoriev I.V."/>
            <person name="Martin F.M."/>
            <person name="Stajich J.E."/>
            <person name="Smith M.E."/>
            <person name="Bonito G."/>
            <person name="Spatafora J.W."/>
        </authorList>
    </citation>
    <scope>NUCLEOTIDE SEQUENCE [LARGE SCALE GENOMIC DNA]</scope>
    <source>
        <strain evidence="2 3">AD002</strain>
    </source>
</reference>
<gene>
    <name evidence="2" type="ORF">BC938DRAFT_471558</name>
</gene>
<proteinExistence type="predicted"/>
<keyword evidence="3" id="KW-1185">Reference proteome</keyword>
<comment type="caution">
    <text evidence="2">The sequence shown here is derived from an EMBL/GenBank/DDBJ whole genome shotgun (WGS) entry which is preliminary data.</text>
</comment>
<evidence type="ECO:0000313" key="2">
    <source>
        <dbReference type="EMBL" id="RUS25854.1"/>
    </source>
</evidence>
<protein>
    <submittedName>
        <fullName evidence="2">Uncharacterized protein</fullName>
    </submittedName>
</protein>